<dbReference type="Pfam" id="PF00877">
    <property type="entry name" value="NLPC_P60"/>
    <property type="match status" value="1"/>
</dbReference>
<feature type="domain" description="NlpC/P60" evidence="5">
    <location>
        <begin position="221"/>
        <end position="361"/>
    </location>
</feature>
<dbReference type="InterPro" id="IPR038765">
    <property type="entry name" value="Papain-like_cys_pep_sf"/>
</dbReference>
<dbReference type="PANTHER" id="PTHR47359">
    <property type="entry name" value="PEPTIDOGLYCAN DL-ENDOPEPTIDASE CWLO"/>
    <property type="match status" value="1"/>
</dbReference>
<keyword evidence="2" id="KW-0645">Protease</keyword>
<evidence type="ECO:0000256" key="1">
    <source>
        <dbReference type="ARBA" id="ARBA00007074"/>
    </source>
</evidence>
<reference evidence="6 7" key="1">
    <citation type="submission" date="2018-08" db="EMBL/GenBank/DDBJ databases">
        <title>Actinomadura jelena sp. nov., a novel Actinomycete isolated from soil in Chad.</title>
        <authorList>
            <person name="Shi L."/>
        </authorList>
    </citation>
    <scope>NUCLEOTIDE SEQUENCE [LARGE SCALE GENOMIC DNA]</scope>
    <source>
        <strain evidence="6 7">NEAU-G17</strain>
    </source>
</reference>
<comment type="similarity">
    <text evidence="1">Belongs to the peptidase C40 family.</text>
</comment>
<evidence type="ECO:0000313" key="6">
    <source>
        <dbReference type="EMBL" id="RFU40822.1"/>
    </source>
</evidence>
<dbReference type="GO" id="GO:0006508">
    <property type="term" value="P:proteolysis"/>
    <property type="evidence" value="ECO:0007669"/>
    <property type="project" value="UniProtKB-KW"/>
</dbReference>
<dbReference type="InterPro" id="IPR051794">
    <property type="entry name" value="PG_Endopeptidase_C40"/>
</dbReference>
<sequence>MFTYTQGGADAAALGVLAPLRDQQVQMLLQGQPPDGAGYWLVTDPPTVGARKYAEENKTEVVSAKLSGMLGDNATVKVRSRNCQLKKDDELTSQERDDLRHRRNLCTDNQGKSGIGRFGTAGASAKIIKPDCIYTPKPPQAGDTGLGPMADIWCTGNGRKVHAYPNGNFDDVREVFKIRLVDKADGTPYTGEPQAGFGPTGGAGVAINKCAKDKSVDIDSKPFGERVVAWALCWQGTPYSWGGGTYSGPSFGICCSPGGYSGASTLGFDCSGLTLYAVYQASKGRIALGHFTGNQQDDSRGIRVPLNALQPGDLVFFGLPVPHHVAIYYGDNQIVEAPQTGDVVKISPLAGRGATAARRFG</sequence>
<evidence type="ECO:0000256" key="3">
    <source>
        <dbReference type="ARBA" id="ARBA00022801"/>
    </source>
</evidence>
<evidence type="ECO:0000259" key="5">
    <source>
        <dbReference type="PROSITE" id="PS51935"/>
    </source>
</evidence>
<accession>A0A372JLB3</accession>
<dbReference type="Proteomes" id="UP000261811">
    <property type="component" value="Unassembled WGS sequence"/>
</dbReference>
<keyword evidence="7" id="KW-1185">Reference proteome</keyword>
<dbReference type="Gene3D" id="3.90.1720.10">
    <property type="entry name" value="endopeptidase domain like (from Nostoc punctiforme)"/>
    <property type="match status" value="1"/>
</dbReference>
<protein>
    <submittedName>
        <fullName evidence="6">Peptidoglycan endopeptidase</fullName>
    </submittedName>
</protein>
<dbReference type="SUPFAM" id="SSF54001">
    <property type="entry name" value="Cysteine proteinases"/>
    <property type="match status" value="1"/>
</dbReference>
<proteinExistence type="inferred from homology"/>
<dbReference type="OrthoDB" id="3209655at2"/>
<gene>
    <name evidence="6" type="ORF">DZF91_15195</name>
</gene>
<dbReference type="EMBL" id="QURH01000256">
    <property type="protein sequence ID" value="RFU40822.1"/>
    <property type="molecule type" value="Genomic_DNA"/>
</dbReference>
<evidence type="ECO:0000313" key="7">
    <source>
        <dbReference type="Proteomes" id="UP000261811"/>
    </source>
</evidence>
<evidence type="ECO:0000256" key="2">
    <source>
        <dbReference type="ARBA" id="ARBA00022670"/>
    </source>
</evidence>
<dbReference type="GO" id="GO:0008234">
    <property type="term" value="F:cysteine-type peptidase activity"/>
    <property type="evidence" value="ECO:0007669"/>
    <property type="project" value="UniProtKB-KW"/>
</dbReference>
<evidence type="ECO:0000256" key="4">
    <source>
        <dbReference type="ARBA" id="ARBA00022807"/>
    </source>
</evidence>
<organism evidence="6 7">
    <name type="scientific">Actinomadura logoneensis</name>
    <dbReference type="NCBI Taxonomy" id="2293572"/>
    <lineage>
        <taxon>Bacteria</taxon>
        <taxon>Bacillati</taxon>
        <taxon>Actinomycetota</taxon>
        <taxon>Actinomycetes</taxon>
        <taxon>Streptosporangiales</taxon>
        <taxon>Thermomonosporaceae</taxon>
        <taxon>Actinomadura</taxon>
    </lineage>
</organism>
<name>A0A372JLB3_9ACTN</name>
<keyword evidence="3" id="KW-0378">Hydrolase</keyword>
<dbReference type="PROSITE" id="PS51935">
    <property type="entry name" value="NLPC_P60"/>
    <property type="match status" value="1"/>
</dbReference>
<dbReference type="PANTHER" id="PTHR47359:SF3">
    <property type="entry name" value="NLP_P60 DOMAIN-CONTAINING PROTEIN-RELATED"/>
    <property type="match status" value="1"/>
</dbReference>
<comment type="caution">
    <text evidence="6">The sequence shown here is derived from an EMBL/GenBank/DDBJ whole genome shotgun (WGS) entry which is preliminary data.</text>
</comment>
<dbReference type="AlphaFoldDB" id="A0A372JLB3"/>
<keyword evidence="4" id="KW-0788">Thiol protease</keyword>
<dbReference type="InterPro" id="IPR000064">
    <property type="entry name" value="NLP_P60_dom"/>
</dbReference>